<dbReference type="Pfam" id="PF00668">
    <property type="entry name" value="Condensation"/>
    <property type="match status" value="2"/>
</dbReference>
<feature type="non-terminal residue" evidence="5">
    <location>
        <position position="1450"/>
    </location>
</feature>
<reference evidence="6" key="1">
    <citation type="journal article" date="2019" name="Int. J. Syst. Evol. Microbiol.">
        <title>The Global Catalogue of Microorganisms (GCM) 10K type strain sequencing project: providing services to taxonomists for standard genome sequencing and annotation.</title>
        <authorList>
            <consortium name="The Broad Institute Genomics Platform"/>
            <consortium name="The Broad Institute Genome Sequencing Center for Infectious Disease"/>
            <person name="Wu L."/>
            <person name="Ma J."/>
        </authorList>
    </citation>
    <scope>NUCLEOTIDE SEQUENCE [LARGE SCALE GENOMIC DNA]</scope>
    <source>
        <strain evidence="6">CGMCC 1.15399</strain>
    </source>
</reference>
<evidence type="ECO:0000256" key="3">
    <source>
        <dbReference type="ARBA" id="ARBA00022553"/>
    </source>
</evidence>
<dbReference type="Proteomes" id="UP001597097">
    <property type="component" value="Unassembled WGS sequence"/>
</dbReference>
<dbReference type="InterPro" id="IPR001242">
    <property type="entry name" value="Condensation_dom"/>
</dbReference>
<dbReference type="SUPFAM" id="SSF47336">
    <property type="entry name" value="ACP-like"/>
    <property type="match status" value="1"/>
</dbReference>
<dbReference type="EMBL" id="JBHUCM010000060">
    <property type="protein sequence ID" value="MFD1546198.1"/>
    <property type="molecule type" value="Genomic_DNA"/>
</dbReference>
<dbReference type="Pfam" id="PF13193">
    <property type="entry name" value="AMP-binding_C"/>
    <property type="match status" value="1"/>
</dbReference>
<dbReference type="Gene3D" id="1.10.1200.10">
    <property type="entry name" value="ACP-like"/>
    <property type="match status" value="1"/>
</dbReference>
<dbReference type="InterPro" id="IPR009081">
    <property type="entry name" value="PP-bd_ACP"/>
</dbReference>
<dbReference type="SMART" id="SM00823">
    <property type="entry name" value="PKS_PP"/>
    <property type="match status" value="1"/>
</dbReference>
<protein>
    <submittedName>
        <fullName evidence="5">Amino acid adenylation domain-containing protein</fullName>
    </submittedName>
</protein>
<dbReference type="NCBIfam" id="TIGR01733">
    <property type="entry name" value="AA-adenyl-dom"/>
    <property type="match status" value="1"/>
</dbReference>
<dbReference type="SUPFAM" id="SSF52777">
    <property type="entry name" value="CoA-dependent acyltransferases"/>
    <property type="match status" value="4"/>
</dbReference>
<dbReference type="InterPro" id="IPR045851">
    <property type="entry name" value="AMP-bd_C_sf"/>
</dbReference>
<dbReference type="PANTHER" id="PTHR45527">
    <property type="entry name" value="NONRIBOSOMAL PEPTIDE SYNTHETASE"/>
    <property type="match status" value="1"/>
</dbReference>
<dbReference type="InterPro" id="IPR036736">
    <property type="entry name" value="ACP-like_sf"/>
</dbReference>
<dbReference type="InterPro" id="IPR025110">
    <property type="entry name" value="AMP-bd_C"/>
</dbReference>
<sequence length="1450" mass="155207">MTTTTRTTTRTTRSAFEDVLPLAPMQEGLLFHALADPDGVDAYTVTMVLRLEGRLDPAALRTAARALLRRHAGLRAGFRQRKNGQSMQVIHHEVELPWSESDLSGAGEAEREAGFAALFAAEQARRFDLARPPALRFTLVKMAAEDHRLIVANHHILYDGWSLPILLRELVALYHSRGDASALPRVTPFRDYLTWLGRQDPGETEAEWRRALDGLSQPSRLFPDAPERVPELPGRLILDLPDAVASGLVESMRARDITANTVVQGAWALLLGELTGGKDVVFGAVVSGRPPDLPGVESMVGMFMNTVPVRVRLDPSEPYAALLARLQEEQAALLAHQHMSLGSIHRMCGIGELFDTVVTVENYPSGPATGQDDELRVSVGGRDSAHYPLRLIAGLAGGRLQMELEYRTDLLDEAAARALGGWLSEALALLAASPDVPLTLPPCPFPVPGTASVQVAPVAPPARRAAGPVAEILCGLFAEVLGVPDVGPDDDFFSLGGRSLTAVKLLSRVRAVFKAGLQVRAIFDAPTPALLARRVEAAGEAGPPPEPMPRPERIPLSWAQQRLWFMFRLEGPSATYNIPGALRLRGPLDAGALRRALHDVVTRHESLRTVFPERDGVPEQRVLSPGQAHVPLEVRDVDPAELDAALTAACGHAFDLTRELPLRVTLFRLGPQEHCLLVLLHHIAGDGWSMGPLARDLSTAYAARLSGGAPGWEPLPVQYADQALWQQRQDLGPALDHWTRALNGLPECLELPGDRPRPARASHRGDLVPIDWGPGLRDGVARLARQTGTTVFMVLQAGLAALLTKLGAGTDIPIGTPEAGRGDEALDDLVGFFVNTLVLRTDTSGDPSVRDLLSRVRETDLAAYAYAGVPFERLVEVVNPPRSLGHHPLFQVMLAMQDAAGEPLELAGLAAEPEGVRAGVAKFDLAFSVDGGLRGVLEYATDLFDRRTAEALVRRLGGLLAAAVADPDAPLSALPVLLPGEDEWGDGGPAIPAATLTELFEEQVRRTPGEPALALGADRLTYAELNGRANRLAHQLISQGVGPERVVALKLPRSADLVIAALAVLKAGGVCLPVDPAYPQARIEGMLADARPALVIAEPMPDPRYPSRNPTNADRVAPLSQASPAYVIYTSGSTGRPKGVVVTHHGFAALRDNQARAYPAGPGDRVLQYVSPSFDVSVAELCLGLLTGACLVGPGDGLTGDELADLIAAERVSHAFLPPAVLAGLPADGPWPGTVITGGETPAAETLTRWTAGHRLINEYGPTEVTVAAAVSAPLSDAEPPPIGRPVPGARIHVLDHGLRPVPPGVVGELYVSGDGVARGYLGRPSLTAERFVACPWSPGERMYRTGDAVRWRADGRLDFVGRVDEQVKVRGFRIELGEIETVLGRHPDVEQAAVIVREDRPGDRRIVAYVVGREVEAARLREFVAGVLPAYMVPSAFVALEALPLSPNR</sequence>
<evidence type="ECO:0000259" key="4">
    <source>
        <dbReference type="PROSITE" id="PS50075"/>
    </source>
</evidence>
<dbReference type="PROSITE" id="PS00455">
    <property type="entry name" value="AMP_BINDING"/>
    <property type="match status" value="1"/>
</dbReference>
<keyword evidence="2" id="KW-0596">Phosphopantetheine</keyword>
<evidence type="ECO:0000313" key="5">
    <source>
        <dbReference type="EMBL" id="MFD1546198.1"/>
    </source>
</evidence>
<dbReference type="RefSeq" id="WP_378625884.1">
    <property type="nucleotide sequence ID" value="NZ_JBHUCM010000060.1"/>
</dbReference>
<dbReference type="Gene3D" id="3.40.50.12780">
    <property type="entry name" value="N-terminal domain of ligase-like"/>
    <property type="match status" value="1"/>
</dbReference>
<gene>
    <name evidence="5" type="ORF">ACFSJ0_54830</name>
</gene>
<dbReference type="CDD" id="cd19543">
    <property type="entry name" value="DCL_NRPS"/>
    <property type="match status" value="1"/>
</dbReference>
<comment type="caution">
    <text evidence="5">The sequence shown here is derived from an EMBL/GenBank/DDBJ whole genome shotgun (WGS) entry which is preliminary data.</text>
</comment>
<proteinExistence type="predicted"/>
<dbReference type="Pfam" id="PF00550">
    <property type="entry name" value="PP-binding"/>
    <property type="match status" value="1"/>
</dbReference>
<dbReference type="InterPro" id="IPR010071">
    <property type="entry name" value="AA_adenyl_dom"/>
</dbReference>
<dbReference type="Pfam" id="PF00501">
    <property type="entry name" value="AMP-binding"/>
    <property type="match status" value="1"/>
</dbReference>
<keyword evidence="3" id="KW-0597">Phosphoprotein</keyword>
<feature type="domain" description="Carrier" evidence="4">
    <location>
        <begin position="464"/>
        <end position="539"/>
    </location>
</feature>
<dbReference type="PANTHER" id="PTHR45527:SF1">
    <property type="entry name" value="FATTY ACID SYNTHASE"/>
    <property type="match status" value="1"/>
</dbReference>
<dbReference type="InterPro" id="IPR042099">
    <property type="entry name" value="ANL_N_sf"/>
</dbReference>
<evidence type="ECO:0000313" key="6">
    <source>
        <dbReference type="Proteomes" id="UP001597097"/>
    </source>
</evidence>
<organism evidence="5 6">
    <name type="scientific">Nonomuraea guangzhouensis</name>
    <dbReference type="NCBI Taxonomy" id="1291555"/>
    <lineage>
        <taxon>Bacteria</taxon>
        <taxon>Bacillati</taxon>
        <taxon>Actinomycetota</taxon>
        <taxon>Actinomycetes</taxon>
        <taxon>Streptosporangiales</taxon>
        <taxon>Streptosporangiaceae</taxon>
        <taxon>Nonomuraea</taxon>
    </lineage>
</organism>
<keyword evidence="6" id="KW-1185">Reference proteome</keyword>
<dbReference type="InterPro" id="IPR000873">
    <property type="entry name" value="AMP-dep_synth/lig_dom"/>
</dbReference>
<evidence type="ECO:0000256" key="2">
    <source>
        <dbReference type="ARBA" id="ARBA00022450"/>
    </source>
</evidence>
<dbReference type="InterPro" id="IPR023213">
    <property type="entry name" value="CAT-like_dom_sf"/>
</dbReference>
<dbReference type="CDD" id="cd19540">
    <property type="entry name" value="LCL_NRPS-like"/>
    <property type="match status" value="1"/>
</dbReference>
<dbReference type="SUPFAM" id="SSF56801">
    <property type="entry name" value="Acetyl-CoA synthetase-like"/>
    <property type="match status" value="1"/>
</dbReference>
<accession>A0ABW4GUR8</accession>
<dbReference type="PROSITE" id="PS50075">
    <property type="entry name" value="CARRIER"/>
    <property type="match status" value="1"/>
</dbReference>
<dbReference type="InterPro" id="IPR020806">
    <property type="entry name" value="PKS_PP-bd"/>
</dbReference>
<comment type="cofactor">
    <cofactor evidence="1">
        <name>pantetheine 4'-phosphate</name>
        <dbReference type="ChEBI" id="CHEBI:47942"/>
    </cofactor>
</comment>
<dbReference type="Gene3D" id="3.30.559.30">
    <property type="entry name" value="Nonribosomal peptide synthetase, condensation domain"/>
    <property type="match status" value="2"/>
</dbReference>
<dbReference type="Gene3D" id="3.30.559.10">
    <property type="entry name" value="Chloramphenicol acetyltransferase-like domain"/>
    <property type="match status" value="2"/>
</dbReference>
<dbReference type="InterPro" id="IPR020845">
    <property type="entry name" value="AMP-binding_CS"/>
</dbReference>
<dbReference type="Gene3D" id="3.30.300.30">
    <property type="match status" value="1"/>
</dbReference>
<evidence type="ECO:0000256" key="1">
    <source>
        <dbReference type="ARBA" id="ARBA00001957"/>
    </source>
</evidence>
<name>A0ABW4GUR8_9ACTN</name>